<dbReference type="EnsemblFungi" id="FOXG_05258T0">
    <property type="protein sequence ID" value="FOXG_05258P0"/>
    <property type="gene ID" value="FOXG_05258"/>
</dbReference>
<gene>
    <name evidence="1" type="primary">28947251</name>
</gene>
<dbReference type="InterPro" id="IPR009571">
    <property type="entry name" value="SUR7/Rim9-like_fungi"/>
</dbReference>
<dbReference type="GO" id="GO:0032153">
    <property type="term" value="C:cell division site"/>
    <property type="evidence" value="ECO:0007669"/>
    <property type="project" value="TreeGrafter"/>
</dbReference>
<dbReference type="PANTHER" id="PTHR28013">
    <property type="entry name" value="PROTEIN DCV1-RELATED"/>
    <property type="match status" value="1"/>
</dbReference>
<dbReference type="AlphaFoldDB" id="A0A0D2XMT1"/>
<dbReference type="GO" id="GO:0035838">
    <property type="term" value="C:growing cell tip"/>
    <property type="evidence" value="ECO:0007669"/>
    <property type="project" value="TreeGrafter"/>
</dbReference>
<dbReference type="InterPro" id="IPR051380">
    <property type="entry name" value="pH-response_reg_palI/RIM9"/>
</dbReference>
<name>A0A0D2XMT1_FUSOF</name>
<reference evidence="2" key="1">
    <citation type="journal article" date="2012" name="Mol. Plant Microbe Interact.">
        <title>A highly conserved effector in Fusarium oxysporum is required for full virulence on Arabidopsis.</title>
        <authorList>
            <person name="Thatcher L.F."/>
            <person name="Gardiner D.M."/>
            <person name="Kazan K."/>
            <person name="Manners J."/>
        </authorList>
    </citation>
    <scope>NUCLEOTIDE SEQUENCE [LARGE SCALE GENOMIC DNA]</scope>
    <source>
        <strain evidence="2">Fo5176</strain>
    </source>
</reference>
<dbReference type="GO" id="GO:0005886">
    <property type="term" value="C:plasma membrane"/>
    <property type="evidence" value="ECO:0007669"/>
    <property type="project" value="InterPro"/>
</dbReference>
<sequence length="219" mass="23132">MGLGRFIHHIGAFFLLAATVMLIVVSITAPVVNDIALLKVNLNGNSRGGNGVNFGTFGYCVTRSSGSDSCTSARIGYDPSNAVAGTNFSNAGSDTAKALTYVMVLHPIGAGLCFIAFLLALGAGIFGSLMSTLVSLLAFFVTIIALACDFAGFSIVRRRINRDTSASARWSVGIWLVLAAAILCLIGTIAVFVTCCSGRRRRNRENKKMAAYNSSPTRY</sequence>
<organism evidence="1 2">
    <name type="scientific">Fusarium oxysporum (strain Fo5176)</name>
    <name type="common">Fusarium vascular wilt</name>
    <dbReference type="NCBI Taxonomy" id="660025"/>
    <lineage>
        <taxon>Eukaryota</taxon>
        <taxon>Fungi</taxon>
        <taxon>Dikarya</taxon>
        <taxon>Ascomycota</taxon>
        <taxon>Pezizomycotina</taxon>
        <taxon>Sordariomycetes</taxon>
        <taxon>Hypocreomycetidae</taxon>
        <taxon>Hypocreales</taxon>
        <taxon>Nectriaceae</taxon>
        <taxon>Fusarium</taxon>
        <taxon>Fusarium oxysporum species complex</taxon>
    </lineage>
</organism>
<dbReference type="VEuPathDB" id="FungiDB:FOXG_05258"/>
<reference evidence="1" key="2">
    <citation type="submission" date="2025-08" db="UniProtKB">
        <authorList>
            <consortium name="EnsemblFungi"/>
        </authorList>
    </citation>
    <scope>IDENTIFICATION</scope>
    <source>
        <strain evidence="1">4287 / CBS 123668 / FGSC 9935 / NRRL 34936</strain>
    </source>
</reference>
<evidence type="ECO:0000313" key="1">
    <source>
        <dbReference type="EnsemblFungi" id="FOXG_05258P0"/>
    </source>
</evidence>
<dbReference type="Pfam" id="PF06687">
    <property type="entry name" value="SUR7"/>
    <property type="match status" value="1"/>
</dbReference>
<protein>
    <submittedName>
        <fullName evidence="1">Uncharacterized protein</fullName>
    </submittedName>
</protein>
<dbReference type="PANTHER" id="PTHR28013:SF7">
    <property type="entry name" value="PALI-DOMAIN-CONTAINING PROTEIN"/>
    <property type="match status" value="1"/>
</dbReference>
<accession>A0A0D2XMT1</accession>
<evidence type="ECO:0000313" key="2">
    <source>
        <dbReference type="Proteomes" id="UP000002489"/>
    </source>
</evidence>
<dbReference type="Proteomes" id="UP000002489">
    <property type="component" value="Unassembled WGS sequence"/>
</dbReference>
<proteinExistence type="predicted"/>